<dbReference type="GO" id="GO:0043065">
    <property type="term" value="P:positive regulation of apoptotic process"/>
    <property type="evidence" value="ECO:0007669"/>
    <property type="project" value="TreeGrafter"/>
</dbReference>
<dbReference type="AlphaFoldDB" id="A0A4X2L3B6"/>
<dbReference type="PROSITE" id="PS50017">
    <property type="entry name" value="DEATH_DOMAIN"/>
    <property type="match status" value="1"/>
</dbReference>
<feature type="disulfide bond" evidence="9">
    <location>
        <begin position="99"/>
        <end position="112"/>
    </location>
</feature>
<dbReference type="PROSITE" id="PS50050">
    <property type="entry name" value="TNFR_NGFR_2"/>
    <property type="match status" value="2"/>
</dbReference>
<dbReference type="InterPro" id="IPR000488">
    <property type="entry name" value="Death_dom"/>
</dbReference>
<reference evidence="15" key="3">
    <citation type="submission" date="2025-09" db="UniProtKB">
        <authorList>
            <consortium name="Ensembl"/>
        </authorList>
    </citation>
    <scope>IDENTIFICATION</scope>
</reference>
<dbReference type="GO" id="GO:0036462">
    <property type="term" value="P:TRAIL-activated apoptotic signaling pathway"/>
    <property type="evidence" value="ECO:0007669"/>
    <property type="project" value="TreeGrafter"/>
</dbReference>
<evidence type="ECO:0000313" key="15">
    <source>
        <dbReference type="Ensembl" id="ENSVURP00010016666.1"/>
    </source>
</evidence>
<evidence type="ECO:0000259" key="13">
    <source>
        <dbReference type="PROSITE" id="PS50017"/>
    </source>
</evidence>
<keyword evidence="6 9" id="KW-1015">Disulfide bond</keyword>
<dbReference type="SMART" id="SM00208">
    <property type="entry name" value="TNFR"/>
    <property type="match status" value="3"/>
</dbReference>
<dbReference type="STRING" id="29139.ENSVURP00010016666"/>
<dbReference type="PANTHER" id="PTHR46330">
    <property type="entry name" value="TUMOR NECROSIS FACTOR RECEPTOR SUPERFAMILY MEMBER 10B"/>
    <property type="match status" value="1"/>
</dbReference>
<sequence length="367" mass="41212">MPHRALTLVLVLAWILASGRARVMRKPKSTLLFNRDDRAPGSTCAFKKEYWHEDRCCLYCPTGTRVSKHCTTPHTLGICERCPPGEYSLKNGLDTCRQCTQCREDQVMLGPCFGGIDTKCQCKEQYYCEAPDCEICQRCTERCPEGTQILQKCNATADTLCGVPGSGFTSRGDSPTVPESPSNVVGMPVPWVLLGIGIGIGVVCWVYRCYRNRQRSLGVDGRKALDESTSSILIEEAHGRASTVPESSSPSREEQFSKDYALQDVTEAGKSRSFYIFQRHLHKHWNEFVRNLGLEENEIATAVQQHPSNPEEQKFQMLLTWWNKLGRAASVFKLLATAHKMPMITLQVQNILNDLINEGILCKQEDT</sequence>
<dbReference type="InterPro" id="IPR001368">
    <property type="entry name" value="TNFR/NGFR_Cys_rich_reg"/>
</dbReference>
<dbReference type="RefSeq" id="XP_027724466.1">
    <property type="nucleotide sequence ID" value="XM_027868665.1"/>
</dbReference>
<evidence type="ECO:0000256" key="5">
    <source>
        <dbReference type="ARBA" id="ARBA00023136"/>
    </source>
</evidence>
<organism evidence="15 16">
    <name type="scientific">Vombatus ursinus</name>
    <name type="common">Common wombat</name>
    <dbReference type="NCBI Taxonomy" id="29139"/>
    <lineage>
        <taxon>Eukaryota</taxon>
        <taxon>Metazoa</taxon>
        <taxon>Chordata</taxon>
        <taxon>Craniata</taxon>
        <taxon>Vertebrata</taxon>
        <taxon>Euteleostomi</taxon>
        <taxon>Mammalia</taxon>
        <taxon>Metatheria</taxon>
        <taxon>Diprotodontia</taxon>
        <taxon>Vombatidae</taxon>
        <taxon>Vombatus</taxon>
    </lineage>
</organism>
<dbReference type="Proteomes" id="UP000314987">
    <property type="component" value="Unassembled WGS sequence"/>
</dbReference>
<evidence type="ECO:0000256" key="7">
    <source>
        <dbReference type="ARBA" id="ARBA00023170"/>
    </source>
</evidence>
<feature type="region of interest" description="Disordered" evidence="10">
    <location>
        <begin position="236"/>
        <end position="256"/>
    </location>
</feature>
<feature type="domain" description="TNFR-Cys" evidence="14">
    <location>
        <begin position="121"/>
        <end position="161"/>
    </location>
</feature>
<keyword evidence="2" id="KW-0053">Apoptosis</keyword>
<feature type="transmembrane region" description="Helical" evidence="11">
    <location>
        <begin position="189"/>
        <end position="207"/>
    </location>
</feature>
<feature type="domain" description="TNFR-Cys" evidence="14">
    <location>
        <begin position="81"/>
        <end position="120"/>
    </location>
</feature>
<dbReference type="Pfam" id="PF00531">
    <property type="entry name" value="Death"/>
    <property type="match status" value="1"/>
</dbReference>
<evidence type="ECO:0000256" key="4">
    <source>
        <dbReference type="ARBA" id="ARBA00022737"/>
    </source>
</evidence>
<evidence type="ECO:0000256" key="12">
    <source>
        <dbReference type="SAM" id="SignalP"/>
    </source>
</evidence>
<feature type="disulfide bond" evidence="9">
    <location>
        <begin position="102"/>
        <end position="120"/>
    </location>
</feature>
<keyword evidence="11" id="KW-0812">Transmembrane</keyword>
<feature type="signal peptide" evidence="12">
    <location>
        <begin position="1"/>
        <end position="21"/>
    </location>
</feature>
<accession>A0A4X2L3B6</accession>
<evidence type="ECO:0000256" key="2">
    <source>
        <dbReference type="ARBA" id="ARBA00022703"/>
    </source>
</evidence>
<feature type="disulfide bond" evidence="9">
    <location>
        <begin position="143"/>
        <end position="161"/>
    </location>
</feature>
<dbReference type="PANTHER" id="PTHR46330:SF16">
    <property type="entry name" value="TUMOR NECROSIS FACTOR RECEPTOR SUPERFAMILY MEMBER 22"/>
    <property type="match status" value="1"/>
</dbReference>
<feature type="chain" id="PRO_5021285168" evidence="12">
    <location>
        <begin position="22"/>
        <end position="367"/>
    </location>
</feature>
<evidence type="ECO:0000256" key="10">
    <source>
        <dbReference type="SAM" id="MobiDB-lite"/>
    </source>
</evidence>
<dbReference type="InterPro" id="IPR011029">
    <property type="entry name" value="DEATH-like_dom_sf"/>
</dbReference>
<keyword evidence="16" id="KW-1185">Reference proteome</keyword>
<keyword evidence="4" id="KW-0677">Repeat</keyword>
<feature type="domain" description="Death" evidence="13">
    <location>
        <begin position="270"/>
        <end position="341"/>
    </location>
</feature>
<dbReference type="Gene3D" id="1.10.533.10">
    <property type="entry name" value="Death Domain, Fas"/>
    <property type="match status" value="1"/>
</dbReference>
<feature type="repeat" description="TNFR-Cys" evidence="9">
    <location>
        <begin position="81"/>
        <end position="120"/>
    </location>
</feature>
<gene>
    <name evidence="15" type="primary">LOC114047743</name>
</gene>
<dbReference type="OMA" id="IWRKCKP"/>
<evidence type="ECO:0000256" key="3">
    <source>
        <dbReference type="ARBA" id="ARBA00022729"/>
    </source>
</evidence>
<dbReference type="SUPFAM" id="SSF47986">
    <property type="entry name" value="DEATH domain"/>
    <property type="match status" value="1"/>
</dbReference>
<evidence type="ECO:0000256" key="11">
    <source>
        <dbReference type="SAM" id="Phobius"/>
    </source>
</evidence>
<evidence type="ECO:0000256" key="9">
    <source>
        <dbReference type="PROSITE-ProRule" id="PRU00206"/>
    </source>
</evidence>
<dbReference type="OrthoDB" id="8848202at2759"/>
<dbReference type="SUPFAM" id="SSF57586">
    <property type="entry name" value="TNF receptor-like"/>
    <property type="match status" value="2"/>
</dbReference>
<keyword evidence="8" id="KW-0325">Glycoprotein</keyword>
<evidence type="ECO:0000256" key="1">
    <source>
        <dbReference type="ARBA" id="ARBA00004370"/>
    </source>
</evidence>
<proteinExistence type="predicted"/>
<evidence type="ECO:0000256" key="6">
    <source>
        <dbReference type="ARBA" id="ARBA00023157"/>
    </source>
</evidence>
<dbReference type="GO" id="GO:0009986">
    <property type="term" value="C:cell surface"/>
    <property type="evidence" value="ECO:0007669"/>
    <property type="project" value="TreeGrafter"/>
</dbReference>
<dbReference type="GeneTree" id="ENSGT00930000151070"/>
<comment type="caution">
    <text evidence="9">Lacks conserved residue(s) required for the propagation of feature annotation.</text>
</comment>
<dbReference type="GeneID" id="114047743"/>
<keyword evidence="7" id="KW-0675">Receptor</keyword>
<comment type="subcellular location">
    <subcellularLocation>
        <location evidence="1">Membrane</location>
    </subcellularLocation>
</comment>
<evidence type="ECO:0000256" key="8">
    <source>
        <dbReference type="ARBA" id="ARBA00023180"/>
    </source>
</evidence>
<keyword evidence="3 12" id="KW-0732">Signal</keyword>
<protein>
    <submittedName>
        <fullName evidence="15">Uncharacterized protein</fullName>
    </submittedName>
</protein>
<dbReference type="InterPro" id="IPR052491">
    <property type="entry name" value="TNFRSF10"/>
</dbReference>
<feature type="repeat" description="TNFR-Cys" evidence="9">
    <location>
        <begin position="121"/>
        <end position="161"/>
    </location>
</feature>
<reference evidence="15" key="2">
    <citation type="submission" date="2025-08" db="UniProtKB">
        <authorList>
            <consortium name="Ensembl"/>
        </authorList>
    </citation>
    <scope>IDENTIFICATION</scope>
</reference>
<keyword evidence="5 11" id="KW-0472">Membrane</keyword>
<dbReference type="GO" id="GO:0005886">
    <property type="term" value="C:plasma membrane"/>
    <property type="evidence" value="ECO:0007669"/>
    <property type="project" value="TreeGrafter"/>
</dbReference>
<dbReference type="Gene3D" id="2.10.50.10">
    <property type="entry name" value="Tumor Necrosis Factor Receptor, subunit A, domain 2"/>
    <property type="match status" value="2"/>
</dbReference>
<reference evidence="16" key="1">
    <citation type="submission" date="2018-12" db="EMBL/GenBank/DDBJ databases">
        <authorList>
            <person name="Yazar S."/>
        </authorList>
    </citation>
    <scope>NUCLEOTIDE SEQUENCE [LARGE SCALE GENOMIC DNA]</scope>
</reference>
<name>A0A4X2L3B6_VOMUR</name>
<evidence type="ECO:0000313" key="16">
    <source>
        <dbReference type="Proteomes" id="UP000314987"/>
    </source>
</evidence>
<dbReference type="Ensembl" id="ENSVURT00010018947.1">
    <property type="protein sequence ID" value="ENSVURP00010016666.1"/>
    <property type="gene ID" value="ENSVURG00010012772.1"/>
</dbReference>
<keyword evidence="11" id="KW-1133">Transmembrane helix</keyword>
<dbReference type="Pfam" id="PF00020">
    <property type="entry name" value="TNFR_c6"/>
    <property type="match status" value="2"/>
</dbReference>
<evidence type="ECO:0000259" key="14">
    <source>
        <dbReference type="PROSITE" id="PS50050"/>
    </source>
</evidence>